<dbReference type="SUPFAM" id="SSF48264">
    <property type="entry name" value="Cytochrome P450"/>
    <property type="match status" value="1"/>
</dbReference>
<dbReference type="InterPro" id="IPR017972">
    <property type="entry name" value="Cyt_P450_CS"/>
</dbReference>
<dbReference type="PRINTS" id="PR00465">
    <property type="entry name" value="EP450IV"/>
</dbReference>
<evidence type="ECO:0000256" key="1">
    <source>
        <dbReference type="ARBA" id="ARBA00010617"/>
    </source>
</evidence>
<feature type="compositionally biased region" description="Basic and acidic residues" evidence="8">
    <location>
        <begin position="377"/>
        <end position="391"/>
    </location>
</feature>
<dbReference type="PANTHER" id="PTHR24286">
    <property type="entry name" value="CYTOCHROME P450 26"/>
    <property type="match status" value="1"/>
</dbReference>
<evidence type="ECO:0000256" key="6">
    <source>
        <dbReference type="ARBA" id="ARBA00023033"/>
    </source>
</evidence>
<keyword evidence="3 7" id="KW-0479">Metal-binding</keyword>
<evidence type="ECO:0000256" key="7">
    <source>
        <dbReference type="RuleBase" id="RU000461"/>
    </source>
</evidence>
<feature type="region of interest" description="Disordered" evidence="8">
    <location>
        <begin position="371"/>
        <end position="393"/>
    </location>
</feature>
<dbReference type="EMBL" id="QUMU01000016">
    <property type="protein sequence ID" value="REG23739.1"/>
    <property type="molecule type" value="Genomic_DNA"/>
</dbReference>
<dbReference type="PANTHER" id="PTHR24286:SF384">
    <property type="entry name" value="P450, PUTATIVE (EUROFUNG)-RELATED"/>
    <property type="match status" value="1"/>
</dbReference>
<name>A0ABX9JPN1_9BACT</name>
<dbReference type="Proteomes" id="UP000256345">
    <property type="component" value="Unassembled WGS sequence"/>
</dbReference>
<accession>A0ABX9JPN1</accession>
<evidence type="ECO:0000256" key="3">
    <source>
        <dbReference type="ARBA" id="ARBA00022723"/>
    </source>
</evidence>
<sequence length="459" mass="51631">MAYDLTMETQSPAESSPDPSVDVSHLPLPPGSSGLPLLGETLAFVRDSGKFIEERRRLHGDVFRSHVLGDPIVFMIGPEANRWIFAGENKYLRNRWHRSARKLLGQQSVAMINGSAHLERRRLLAPHFTYAAMRHFVPRIEALVHRHCEQWLSAAQPFKAVDAVRALVFEVAIVLLMGESRVDAAYMSRLFKQWAAGLFAAVPLDIPFTTFGRGAAAEKEMREYLTPLVAEREKLAEQPPDTLGSLLSARDEHGRPLPRETVLDELQLLLFAGHDTTVTATSNLMMLLARYPEVLERCRQEQQQVAEKGPLTLESLRAMPYLHQVIQEVMRFIPPVAGAFRVTTQDVAYGGYRIPKGWQVSLGIRGTHQRAPWTSPERFDPDRMGPERNEQKPQGVYIPFGGGPRVCVGQHFAMVEMAVVSSLLVRGYQWELVPGQDLSPIPFPIPLPRDGLLVRFSRR</sequence>
<dbReference type="InterPro" id="IPR036396">
    <property type="entry name" value="Cyt_P450_sf"/>
</dbReference>
<comment type="similarity">
    <text evidence="1 7">Belongs to the cytochrome P450 family.</text>
</comment>
<evidence type="ECO:0000313" key="9">
    <source>
        <dbReference type="EMBL" id="REG23739.1"/>
    </source>
</evidence>
<keyword evidence="2 7" id="KW-0349">Heme</keyword>
<reference evidence="9 10" key="1">
    <citation type="submission" date="2018-08" db="EMBL/GenBank/DDBJ databases">
        <title>Genomic Encyclopedia of Archaeal and Bacterial Type Strains, Phase II (KMG-II): from individual species to whole genera.</title>
        <authorList>
            <person name="Goeker M."/>
        </authorList>
    </citation>
    <scope>NUCLEOTIDE SEQUENCE [LARGE SCALE GENOMIC DNA]</scope>
    <source>
        <strain evidence="9 10">DSM 2261</strain>
    </source>
</reference>
<keyword evidence="5 7" id="KW-0408">Iron</keyword>
<keyword evidence="6 7" id="KW-0503">Monooxygenase</keyword>
<feature type="compositionally biased region" description="Polar residues" evidence="8">
    <location>
        <begin position="7"/>
        <end position="18"/>
    </location>
</feature>
<evidence type="ECO:0000256" key="2">
    <source>
        <dbReference type="ARBA" id="ARBA00022617"/>
    </source>
</evidence>
<organism evidence="9 10">
    <name type="scientific">Archangium gephyra</name>
    <dbReference type="NCBI Taxonomy" id="48"/>
    <lineage>
        <taxon>Bacteria</taxon>
        <taxon>Pseudomonadati</taxon>
        <taxon>Myxococcota</taxon>
        <taxon>Myxococcia</taxon>
        <taxon>Myxococcales</taxon>
        <taxon>Cystobacterineae</taxon>
        <taxon>Archangiaceae</taxon>
        <taxon>Archangium</taxon>
    </lineage>
</organism>
<dbReference type="PROSITE" id="PS00086">
    <property type="entry name" value="CYTOCHROME_P450"/>
    <property type="match status" value="1"/>
</dbReference>
<dbReference type="InterPro" id="IPR001128">
    <property type="entry name" value="Cyt_P450"/>
</dbReference>
<keyword evidence="10" id="KW-1185">Reference proteome</keyword>
<keyword evidence="4 7" id="KW-0560">Oxidoreductase</keyword>
<dbReference type="Pfam" id="PF00067">
    <property type="entry name" value="p450"/>
    <property type="match status" value="1"/>
</dbReference>
<evidence type="ECO:0000256" key="8">
    <source>
        <dbReference type="SAM" id="MobiDB-lite"/>
    </source>
</evidence>
<dbReference type="InterPro" id="IPR002403">
    <property type="entry name" value="Cyt_P450_E_grp-IV"/>
</dbReference>
<evidence type="ECO:0000313" key="10">
    <source>
        <dbReference type="Proteomes" id="UP000256345"/>
    </source>
</evidence>
<evidence type="ECO:0000256" key="5">
    <source>
        <dbReference type="ARBA" id="ARBA00023004"/>
    </source>
</evidence>
<protein>
    <submittedName>
        <fullName evidence="9">Cytochrome P450</fullName>
    </submittedName>
</protein>
<evidence type="ECO:0000256" key="4">
    <source>
        <dbReference type="ARBA" id="ARBA00023002"/>
    </source>
</evidence>
<dbReference type="Gene3D" id="1.10.630.10">
    <property type="entry name" value="Cytochrome P450"/>
    <property type="match status" value="1"/>
</dbReference>
<dbReference type="PRINTS" id="PR00385">
    <property type="entry name" value="P450"/>
</dbReference>
<feature type="region of interest" description="Disordered" evidence="8">
    <location>
        <begin position="1"/>
        <end position="26"/>
    </location>
</feature>
<gene>
    <name evidence="9" type="ORF">ATI61_116211</name>
</gene>
<comment type="caution">
    <text evidence="9">The sequence shown here is derived from an EMBL/GenBank/DDBJ whole genome shotgun (WGS) entry which is preliminary data.</text>
</comment>
<proteinExistence type="inferred from homology"/>